<name>A0A1J1LQ77_9CYAN</name>
<keyword evidence="2" id="KW-1185">Reference proteome</keyword>
<accession>A0A1J1LQ77</accession>
<evidence type="ECO:0000313" key="1">
    <source>
        <dbReference type="EMBL" id="CUR34162.1"/>
    </source>
</evidence>
<reference evidence="2" key="1">
    <citation type="submission" date="2015-10" db="EMBL/GenBank/DDBJ databases">
        <authorList>
            <person name="Regsiter A."/>
            <person name="william w."/>
        </authorList>
    </citation>
    <scope>NUCLEOTIDE SEQUENCE [LARGE SCALE GENOMIC DNA]</scope>
</reference>
<gene>
    <name evidence="1" type="ORF">PL9214640169</name>
</gene>
<dbReference type="EMBL" id="CZDF01000171">
    <property type="protein sequence ID" value="CUR34162.1"/>
    <property type="molecule type" value="Genomic_DNA"/>
</dbReference>
<evidence type="ECO:0000313" key="2">
    <source>
        <dbReference type="Proteomes" id="UP000184315"/>
    </source>
</evidence>
<dbReference type="AlphaFoldDB" id="A0A1J1LQ77"/>
<proteinExistence type="predicted"/>
<dbReference type="Proteomes" id="UP000184315">
    <property type="component" value="Unassembled WGS sequence"/>
</dbReference>
<protein>
    <submittedName>
        <fullName evidence="1">Uncharacterized protein</fullName>
    </submittedName>
</protein>
<sequence length="38" mass="4025">MQKAKARKQYGLSSQPFTGVVTAFVIVPVDQGAFPAAD</sequence>
<organism evidence="1 2">
    <name type="scientific">Planktothrix tepida PCC 9214</name>
    <dbReference type="NCBI Taxonomy" id="671072"/>
    <lineage>
        <taxon>Bacteria</taxon>
        <taxon>Bacillati</taxon>
        <taxon>Cyanobacteriota</taxon>
        <taxon>Cyanophyceae</taxon>
        <taxon>Oscillatoriophycideae</taxon>
        <taxon>Oscillatoriales</taxon>
        <taxon>Microcoleaceae</taxon>
        <taxon>Planktothrix</taxon>
    </lineage>
</organism>